<protein>
    <submittedName>
        <fullName evidence="2">Uncharacterized protein</fullName>
    </submittedName>
</protein>
<sequence>MAPYSNSTTPSRQYSFRTSLVGPFFGGMRVKDEIYWVWIGFHQWLSFWVLFIFLHLPLSGLLLFSLLPSFYLSFFLYPVRLPSFFVLLPKKKVFPSLFLSCHFFLKIFSYLLFQSHFLLPATLSYSIHSLPFLPPFLLLLLYPFVHFFSSLDILILLSFLFLFTLLFSWVFSFSFPLPFLFSYPILSLSTSFLLSTPFFVSPLSSPPLFCFFAFSTSFSLNLFFPSFLYPS</sequence>
<dbReference type="Proteomes" id="UP000597762">
    <property type="component" value="Unassembled WGS sequence"/>
</dbReference>
<proteinExistence type="predicted"/>
<feature type="transmembrane region" description="Helical" evidence="1">
    <location>
        <begin position="154"/>
        <end position="175"/>
    </location>
</feature>
<feature type="transmembrane region" description="Helical" evidence="1">
    <location>
        <begin position="181"/>
        <end position="201"/>
    </location>
</feature>
<evidence type="ECO:0000313" key="3">
    <source>
        <dbReference type="Proteomes" id="UP000597762"/>
    </source>
</evidence>
<comment type="caution">
    <text evidence="2">The sequence shown here is derived from an EMBL/GenBank/DDBJ whole genome shotgun (WGS) entry which is preliminary data.</text>
</comment>
<feature type="transmembrane region" description="Helical" evidence="1">
    <location>
        <begin position="60"/>
        <end position="81"/>
    </location>
</feature>
<evidence type="ECO:0000256" key="1">
    <source>
        <dbReference type="SAM" id="Phobius"/>
    </source>
</evidence>
<feature type="transmembrane region" description="Helical" evidence="1">
    <location>
        <begin position="125"/>
        <end position="142"/>
    </location>
</feature>
<dbReference type="EMBL" id="CAHIKZ030002189">
    <property type="protein sequence ID" value="CAE1282560.1"/>
    <property type="molecule type" value="Genomic_DNA"/>
</dbReference>
<evidence type="ECO:0000313" key="2">
    <source>
        <dbReference type="EMBL" id="CAE1282560.1"/>
    </source>
</evidence>
<reference evidence="2" key="1">
    <citation type="submission" date="2021-01" db="EMBL/GenBank/DDBJ databases">
        <authorList>
            <person name="Li R."/>
            <person name="Bekaert M."/>
        </authorList>
    </citation>
    <scope>NUCLEOTIDE SEQUENCE</scope>
    <source>
        <strain evidence="2">Farmed</strain>
    </source>
</reference>
<name>A0A812D1G7_ACAPH</name>
<dbReference type="AlphaFoldDB" id="A0A812D1G7"/>
<organism evidence="2 3">
    <name type="scientific">Acanthosepion pharaonis</name>
    <name type="common">Pharaoh cuttlefish</name>
    <name type="synonym">Sepia pharaonis</name>
    <dbReference type="NCBI Taxonomy" id="158019"/>
    <lineage>
        <taxon>Eukaryota</taxon>
        <taxon>Metazoa</taxon>
        <taxon>Spiralia</taxon>
        <taxon>Lophotrochozoa</taxon>
        <taxon>Mollusca</taxon>
        <taxon>Cephalopoda</taxon>
        <taxon>Coleoidea</taxon>
        <taxon>Decapodiformes</taxon>
        <taxon>Sepiida</taxon>
        <taxon>Sepiina</taxon>
        <taxon>Sepiidae</taxon>
        <taxon>Acanthosepion</taxon>
    </lineage>
</organism>
<gene>
    <name evidence="2" type="ORF">SPHA_43527</name>
</gene>
<keyword evidence="1" id="KW-1133">Transmembrane helix</keyword>
<feature type="transmembrane region" description="Helical" evidence="1">
    <location>
        <begin position="34"/>
        <end position="54"/>
    </location>
</feature>
<keyword evidence="1" id="KW-0812">Transmembrane</keyword>
<keyword evidence="3" id="KW-1185">Reference proteome</keyword>
<feature type="transmembrane region" description="Helical" evidence="1">
    <location>
        <begin position="93"/>
        <end position="113"/>
    </location>
</feature>
<keyword evidence="1" id="KW-0472">Membrane</keyword>
<feature type="transmembrane region" description="Helical" evidence="1">
    <location>
        <begin position="208"/>
        <end position="229"/>
    </location>
</feature>
<accession>A0A812D1G7</accession>